<gene>
    <name evidence="1" type="ORF">ACFPPC_12255</name>
</gene>
<sequence>MRADEGLQGGVPARQPGDVEIIPGDPATGVLLLCDHATNAIPAELNLLGLPPQQLERHIAYDIGAAEMTRAMAQALGAPAVLSNFSRLLIDPNRGRDDPTLVMRISDGAIVPGNARIDEAGIAERIMRYYAPYDAAIDAAVEAALAAGHPPAIVSLHSFTPFWKGVPRPWHAGVLWDREGRLAQALIAALQAEGDLIVGDNEPYNGGLPGDTIDRHATRRGLLDALIEIRQDLIGEPHAARAWGFRLARLLPGALAAARDHVAF</sequence>
<dbReference type="SUPFAM" id="SSF53187">
    <property type="entry name" value="Zn-dependent exopeptidases"/>
    <property type="match status" value="1"/>
</dbReference>
<dbReference type="PIRSF" id="PIRSF029730">
    <property type="entry name" value="UCP029730"/>
    <property type="match status" value="1"/>
</dbReference>
<dbReference type="Pfam" id="PF05013">
    <property type="entry name" value="FGase"/>
    <property type="match status" value="1"/>
</dbReference>
<accession>A0ABW0H818</accession>
<dbReference type="Gene3D" id="3.40.630.40">
    <property type="entry name" value="Zn-dependent exopeptidases"/>
    <property type="match status" value="1"/>
</dbReference>
<dbReference type="InterPro" id="IPR007709">
    <property type="entry name" value="N-FG_amidohydro"/>
</dbReference>
<evidence type="ECO:0000313" key="2">
    <source>
        <dbReference type="Proteomes" id="UP001596104"/>
    </source>
</evidence>
<protein>
    <submittedName>
        <fullName evidence="1">N-formylglutamate amidohydrolase</fullName>
    </submittedName>
</protein>
<name>A0ABW0H818_9HYPH</name>
<organism evidence="1 2">
    <name type="scientific">Bosea vestrisii</name>
    <dbReference type="NCBI Taxonomy" id="151416"/>
    <lineage>
        <taxon>Bacteria</taxon>
        <taxon>Pseudomonadati</taxon>
        <taxon>Pseudomonadota</taxon>
        <taxon>Alphaproteobacteria</taxon>
        <taxon>Hyphomicrobiales</taxon>
        <taxon>Boseaceae</taxon>
        <taxon>Bosea</taxon>
    </lineage>
</organism>
<reference evidence="2" key="1">
    <citation type="journal article" date="2019" name="Int. J. Syst. Evol. Microbiol.">
        <title>The Global Catalogue of Microorganisms (GCM) 10K type strain sequencing project: providing services to taxonomists for standard genome sequencing and annotation.</title>
        <authorList>
            <consortium name="The Broad Institute Genomics Platform"/>
            <consortium name="The Broad Institute Genome Sequencing Center for Infectious Disease"/>
            <person name="Wu L."/>
            <person name="Ma J."/>
        </authorList>
    </citation>
    <scope>NUCLEOTIDE SEQUENCE [LARGE SCALE GENOMIC DNA]</scope>
    <source>
        <strain evidence="2">CGMCC 1.16326</strain>
    </source>
</reference>
<evidence type="ECO:0000313" key="1">
    <source>
        <dbReference type="EMBL" id="MFC5393412.1"/>
    </source>
</evidence>
<comment type="caution">
    <text evidence="1">The sequence shown here is derived from an EMBL/GenBank/DDBJ whole genome shotgun (WGS) entry which is preliminary data.</text>
</comment>
<keyword evidence="2" id="KW-1185">Reference proteome</keyword>
<dbReference type="RefSeq" id="WP_291675378.1">
    <property type="nucleotide sequence ID" value="NZ_JBHSLV010000020.1"/>
</dbReference>
<proteinExistence type="predicted"/>
<dbReference type="Proteomes" id="UP001596104">
    <property type="component" value="Unassembled WGS sequence"/>
</dbReference>
<dbReference type="InterPro" id="IPR011227">
    <property type="entry name" value="UCP029730"/>
</dbReference>
<dbReference type="EMBL" id="JBHSLV010000020">
    <property type="protein sequence ID" value="MFC5393412.1"/>
    <property type="molecule type" value="Genomic_DNA"/>
</dbReference>